<feature type="chain" id="PRO_5046661430" evidence="2">
    <location>
        <begin position="18"/>
        <end position="232"/>
    </location>
</feature>
<keyword evidence="4" id="KW-1185">Reference proteome</keyword>
<proteinExistence type="predicted"/>
<keyword evidence="1" id="KW-0812">Transmembrane</keyword>
<sequence length="232" mass="23963">MKSIWITALALIAGVLGSPLAAAGPDLQIEKRQFRNESFVLPDLLHAIKSQTGAIDHILNKHPGPILGDEAKKVASEVGVHLHNITESLRSADSTLSSLGKDTKLVDEDGNLCNVTCIVDKAKGLVKLNGKTGRKSLLKLGLHALGKTISPFFLALTGIVLAINAIVGGALASLAALVNGIGLAIAAGLAYLGHLVSEKEKEMVGGPGGNITSFIGNLIGHAVGEKLAKLDL</sequence>
<feature type="transmembrane region" description="Helical" evidence="1">
    <location>
        <begin position="174"/>
        <end position="193"/>
    </location>
</feature>
<accession>A0ABR4E7E3</accession>
<comment type="caution">
    <text evidence="3">The sequence shown here is derived from an EMBL/GenBank/DDBJ whole genome shotgun (WGS) entry which is preliminary data.</text>
</comment>
<gene>
    <name evidence="3" type="ORF">FJTKL_14451</name>
</gene>
<reference evidence="3 4" key="1">
    <citation type="submission" date="2024-03" db="EMBL/GenBank/DDBJ databases">
        <title>A high-quality draft genome sequence of Diaporthe vaccinii, a causative agent of upright dieback and viscid rot disease in cranberry plants.</title>
        <authorList>
            <person name="Sarrasin M."/>
            <person name="Lang B.F."/>
            <person name="Burger G."/>
        </authorList>
    </citation>
    <scope>NUCLEOTIDE SEQUENCE [LARGE SCALE GENOMIC DNA]</scope>
    <source>
        <strain evidence="3 4">IS7</strain>
    </source>
</reference>
<evidence type="ECO:0000313" key="3">
    <source>
        <dbReference type="EMBL" id="KAL2278341.1"/>
    </source>
</evidence>
<name>A0ABR4E7E3_9PEZI</name>
<feature type="signal peptide" evidence="2">
    <location>
        <begin position="1"/>
        <end position="17"/>
    </location>
</feature>
<protein>
    <submittedName>
        <fullName evidence="3">Uncharacterized protein</fullName>
    </submittedName>
</protein>
<evidence type="ECO:0000256" key="2">
    <source>
        <dbReference type="SAM" id="SignalP"/>
    </source>
</evidence>
<feature type="transmembrane region" description="Helical" evidence="1">
    <location>
        <begin position="149"/>
        <end position="167"/>
    </location>
</feature>
<evidence type="ECO:0000313" key="4">
    <source>
        <dbReference type="Proteomes" id="UP001600888"/>
    </source>
</evidence>
<evidence type="ECO:0000256" key="1">
    <source>
        <dbReference type="SAM" id="Phobius"/>
    </source>
</evidence>
<dbReference type="EMBL" id="JBAWTH010000087">
    <property type="protein sequence ID" value="KAL2278341.1"/>
    <property type="molecule type" value="Genomic_DNA"/>
</dbReference>
<keyword evidence="1" id="KW-0472">Membrane</keyword>
<keyword evidence="1" id="KW-1133">Transmembrane helix</keyword>
<organism evidence="3 4">
    <name type="scientific">Diaporthe vaccinii</name>
    <dbReference type="NCBI Taxonomy" id="105482"/>
    <lineage>
        <taxon>Eukaryota</taxon>
        <taxon>Fungi</taxon>
        <taxon>Dikarya</taxon>
        <taxon>Ascomycota</taxon>
        <taxon>Pezizomycotina</taxon>
        <taxon>Sordariomycetes</taxon>
        <taxon>Sordariomycetidae</taxon>
        <taxon>Diaporthales</taxon>
        <taxon>Diaporthaceae</taxon>
        <taxon>Diaporthe</taxon>
        <taxon>Diaporthe eres species complex</taxon>
    </lineage>
</organism>
<dbReference type="Proteomes" id="UP001600888">
    <property type="component" value="Unassembled WGS sequence"/>
</dbReference>
<keyword evidence="2" id="KW-0732">Signal</keyword>